<evidence type="ECO:0000256" key="6">
    <source>
        <dbReference type="ARBA" id="ARBA00040390"/>
    </source>
</evidence>
<keyword evidence="4" id="KW-0508">mRNA splicing</keyword>
<dbReference type="SMART" id="SM00320">
    <property type="entry name" value="WD40"/>
    <property type="match status" value="5"/>
</dbReference>
<evidence type="ECO:0000313" key="9">
    <source>
        <dbReference type="Proteomes" id="UP001530377"/>
    </source>
</evidence>
<organism evidence="8 9">
    <name type="scientific">Cyclostephanos tholiformis</name>
    <dbReference type="NCBI Taxonomy" id="382380"/>
    <lineage>
        <taxon>Eukaryota</taxon>
        <taxon>Sar</taxon>
        <taxon>Stramenopiles</taxon>
        <taxon>Ochrophyta</taxon>
        <taxon>Bacillariophyta</taxon>
        <taxon>Coscinodiscophyceae</taxon>
        <taxon>Thalassiosirophycidae</taxon>
        <taxon>Stephanodiscales</taxon>
        <taxon>Stephanodiscaceae</taxon>
        <taxon>Cyclostephanos</taxon>
    </lineage>
</organism>
<evidence type="ECO:0000256" key="1">
    <source>
        <dbReference type="ARBA" id="ARBA00022574"/>
    </source>
</evidence>
<dbReference type="Pfam" id="PF00400">
    <property type="entry name" value="WD40"/>
    <property type="match status" value="4"/>
</dbReference>
<dbReference type="PANTHER" id="PTHR19877">
    <property type="entry name" value="EUKARYOTIC TRANSLATION INITIATION FACTOR 3 SUBUNIT I"/>
    <property type="match status" value="1"/>
</dbReference>
<accession>A0ABD3R9X9</accession>
<dbReference type="PANTHER" id="PTHR19877:SF13">
    <property type="entry name" value="SERINE-THREONINE KINASE RECEPTOR-ASSOCIATED PROTEIN"/>
    <property type="match status" value="1"/>
</dbReference>
<evidence type="ECO:0000313" key="8">
    <source>
        <dbReference type="EMBL" id="KAL3809549.1"/>
    </source>
</evidence>
<proteinExistence type="inferred from homology"/>
<evidence type="ECO:0000256" key="7">
    <source>
        <dbReference type="PROSITE-ProRule" id="PRU00221"/>
    </source>
</evidence>
<dbReference type="EMBL" id="JALLPB020000396">
    <property type="protein sequence ID" value="KAL3809549.1"/>
    <property type="molecule type" value="Genomic_DNA"/>
</dbReference>
<reference evidence="8 9" key="1">
    <citation type="submission" date="2024-10" db="EMBL/GenBank/DDBJ databases">
        <title>Updated reference genomes for cyclostephanoid diatoms.</title>
        <authorList>
            <person name="Roberts W.R."/>
            <person name="Alverson A.J."/>
        </authorList>
    </citation>
    <scope>NUCLEOTIDE SEQUENCE [LARGE SCALE GENOMIC DNA]</scope>
    <source>
        <strain evidence="8 9">AJA228-03</strain>
    </source>
</reference>
<dbReference type="InterPro" id="IPR001680">
    <property type="entry name" value="WD40_rpt"/>
</dbReference>
<dbReference type="InterPro" id="IPR015943">
    <property type="entry name" value="WD40/YVTN_repeat-like_dom_sf"/>
</dbReference>
<feature type="repeat" description="WD" evidence="7">
    <location>
        <begin position="88"/>
        <end position="129"/>
    </location>
</feature>
<comment type="similarity">
    <text evidence="5">Belongs to the WD repeat STRAP family.</text>
</comment>
<dbReference type="AlphaFoldDB" id="A0ABD3R9X9"/>
<dbReference type="PROSITE" id="PS50294">
    <property type="entry name" value="WD_REPEATS_REGION"/>
    <property type="match status" value="2"/>
</dbReference>
<keyword evidence="1 7" id="KW-0853">WD repeat</keyword>
<keyword evidence="2" id="KW-0507">mRNA processing</keyword>
<dbReference type="GO" id="GO:0006397">
    <property type="term" value="P:mRNA processing"/>
    <property type="evidence" value="ECO:0007669"/>
    <property type="project" value="UniProtKB-KW"/>
</dbReference>
<dbReference type="SUPFAM" id="SSF50978">
    <property type="entry name" value="WD40 repeat-like"/>
    <property type="match status" value="1"/>
</dbReference>
<protein>
    <recommendedName>
        <fullName evidence="6">Serine-threonine kinase receptor-associated protein</fullName>
    </recommendedName>
</protein>
<dbReference type="Gene3D" id="2.130.10.10">
    <property type="entry name" value="YVTN repeat-like/Quinoprotein amine dehydrogenase"/>
    <property type="match status" value="1"/>
</dbReference>
<feature type="repeat" description="WD" evidence="7">
    <location>
        <begin position="129"/>
        <end position="170"/>
    </location>
</feature>
<evidence type="ECO:0000256" key="5">
    <source>
        <dbReference type="ARBA" id="ARBA00038394"/>
    </source>
</evidence>
<gene>
    <name evidence="8" type="ORF">ACHAXA_001823</name>
</gene>
<dbReference type="InterPro" id="IPR036322">
    <property type="entry name" value="WD40_repeat_dom_sf"/>
</dbReference>
<keyword evidence="9" id="KW-1185">Reference proteome</keyword>
<keyword evidence="3" id="KW-0677">Repeat</keyword>
<sequence>MAAIAPAPAPAPEPAASIPGRQIPIVCPGHTRPLAELQFCTIEEPPGNDDTDVGENQQPRRRTLLVSACHDKMPMIRDASTGDWIGTFSGHKGAVWSCRIDPTGCLAGTASGDFSVQVWDAITGSSLYTFPHRHVVKTLDWSLDSRRLATGGHEGILRIFDITSPKREPMEFVQSTKEKVSISKCNWLDHKTVIAAGEDGTICFWNVDETDPAKQLTNTLLVEGGGVRDMELVALPHSAGFPNGRTILTVASGQNVTFFDMSTLKVIHSYKMPIHFREEGGASLHPGGKKFIAGGGRRGGSMALGAVQGGELGSDLKVYVFDFDTGKELECHKGHHGPVRCLRYHPDGKSYATGSEDGTIRIWKTDP</sequence>
<dbReference type="Proteomes" id="UP001530377">
    <property type="component" value="Unassembled WGS sequence"/>
</dbReference>
<evidence type="ECO:0000256" key="2">
    <source>
        <dbReference type="ARBA" id="ARBA00022664"/>
    </source>
</evidence>
<comment type="caution">
    <text evidence="8">The sequence shown here is derived from an EMBL/GenBank/DDBJ whole genome shotgun (WGS) entry which is preliminary data.</text>
</comment>
<dbReference type="PROSITE" id="PS50082">
    <property type="entry name" value="WD_REPEATS_2"/>
    <property type="match status" value="3"/>
</dbReference>
<feature type="repeat" description="WD" evidence="7">
    <location>
        <begin position="332"/>
        <end position="367"/>
    </location>
</feature>
<name>A0ABD3R9X9_9STRA</name>
<evidence type="ECO:0000256" key="3">
    <source>
        <dbReference type="ARBA" id="ARBA00022737"/>
    </source>
</evidence>
<dbReference type="GO" id="GO:0008380">
    <property type="term" value="P:RNA splicing"/>
    <property type="evidence" value="ECO:0007669"/>
    <property type="project" value="UniProtKB-KW"/>
</dbReference>
<evidence type="ECO:0000256" key="4">
    <source>
        <dbReference type="ARBA" id="ARBA00023187"/>
    </source>
</evidence>